<dbReference type="Gene3D" id="3.40.50.300">
    <property type="entry name" value="P-loop containing nucleotide triphosphate hydrolases"/>
    <property type="match status" value="1"/>
</dbReference>
<organism evidence="2 3">
    <name type="scientific">Angustibacter luteus</name>
    <dbReference type="NCBI Taxonomy" id="658456"/>
    <lineage>
        <taxon>Bacteria</taxon>
        <taxon>Bacillati</taxon>
        <taxon>Actinomycetota</taxon>
        <taxon>Actinomycetes</taxon>
        <taxon>Kineosporiales</taxon>
        <taxon>Kineosporiaceae</taxon>
    </lineage>
</organism>
<keyword evidence="3" id="KW-1185">Reference proteome</keyword>
<sequence>MPTTAAATASATAGDVHERDWDGVRLHVVTGKGGTGKTTVAAALALALAERGKRVLLTEVEERQGIAQLFDVPQPGYDEVRIANGLDGGEVFALAVDPKAALLEYLQMFYKLGRAGGLLERFGAIDFATTIAPGVRDVLLTGKVYEAVRRRSGGRPVYDAVVLDAPATGRITRFLDVNSEVAGLARVGPIRHQADSITTLLRSPQTAVHLVTLLEEMPVQETLDGVASLRAVGLPVGGVVVNQVREPILPAGRLASAAKGKVNRAEIGRGLQAAGLGHAESDVDVLVTEATEHAQRVLLEQRERQEIDALARPVYELPARSELVDVGTLYRLAELLREQGMA</sequence>
<feature type="domain" description="ArsA/GET3 Anion-transporting ATPase-like" evidence="1">
    <location>
        <begin position="26"/>
        <end position="181"/>
    </location>
</feature>
<protein>
    <submittedName>
        <fullName evidence="2">ArsA-related P-loop ATPase</fullName>
    </submittedName>
</protein>
<dbReference type="PANTHER" id="PTHR10803">
    <property type="entry name" value="ARSENICAL PUMP-DRIVING ATPASE ARSENITE-TRANSLOCATING ATPASE"/>
    <property type="match status" value="1"/>
</dbReference>
<comment type="caution">
    <text evidence="2">The sequence shown here is derived from an EMBL/GenBank/DDBJ whole genome shotgun (WGS) entry which is preliminary data.</text>
</comment>
<dbReference type="InterPro" id="IPR016300">
    <property type="entry name" value="ATPase_ArsA/GET3"/>
</dbReference>
<dbReference type="InterPro" id="IPR025723">
    <property type="entry name" value="ArsA/GET3_ATPase-like"/>
</dbReference>
<dbReference type="Pfam" id="PF02374">
    <property type="entry name" value="ArsA_ATPase"/>
    <property type="match status" value="1"/>
</dbReference>
<dbReference type="SUPFAM" id="SSF52540">
    <property type="entry name" value="P-loop containing nucleoside triphosphate hydrolases"/>
    <property type="match status" value="1"/>
</dbReference>
<dbReference type="RefSeq" id="WP_345715893.1">
    <property type="nucleotide sequence ID" value="NZ_BAABFP010000004.1"/>
</dbReference>
<dbReference type="PANTHER" id="PTHR10803:SF31">
    <property type="entry name" value="ATPASE RV3679-RELATED"/>
    <property type="match status" value="1"/>
</dbReference>
<proteinExistence type="predicted"/>
<dbReference type="Proteomes" id="UP001596189">
    <property type="component" value="Unassembled WGS sequence"/>
</dbReference>
<reference evidence="3" key="1">
    <citation type="journal article" date="2019" name="Int. J. Syst. Evol. Microbiol.">
        <title>The Global Catalogue of Microorganisms (GCM) 10K type strain sequencing project: providing services to taxonomists for standard genome sequencing and annotation.</title>
        <authorList>
            <consortium name="The Broad Institute Genomics Platform"/>
            <consortium name="The Broad Institute Genome Sequencing Center for Infectious Disease"/>
            <person name="Wu L."/>
            <person name="Ma J."/>
        </authorList>
    </citation>
    <scope>NUCLEOTIDE SEQUENCE [LARGE SCALE GENOMIC DNA]</scope>
    <source>
        <strain evidence="3">KACC 14249</strain>
    </source>
</reference>
<evidence type="ECO:0000313" key="2">
    <source>
        <dbReference type="EMBL" id="MFC6007085.1"/>
    </source>
</evidence>
<evidence type="ECO:0000259" key="1">
    <source>
        <dbReference type="Pfam" id="PF02374"/>
    </source>
</evidence>
<gene>
    <name evidence="2" type="ORF">ACFQDO_08070</name>
</gene>
<accession>A0ABW1JD51</accession>
<evidence type="ECO:0000313" key="3">
    <source>
        <dbReference type="Proteomes" id="UP001596189"/>
    </source>
</evidence>
<name>A0ABW1JD51_9ACTN</name>
<dbReference type="EMBL" id="JBHSRD010000003">
    <property type="protein sequence ID" value="MFC6007085.1"/>
    <property type="molecule type" value="Genomic_DNA"/>
</dbReference>
<dbReference type="InterPro" id="IPR027417">
    <property type="entry name" value="P-loop_NTPase"/>
</dbReference>